<gene>
    <name evidence="3" type="ORF">ENT99_02580</name>
    <name evidence="4" type="ORF">ENU64_06765</name>
</gene>
<keyword evidence="1" id="KW-0812">Transmembrane</keyword>
<organism evidence="4">
    <name type="scientific">Ignisphaera aggregans</name>
    <dbReference type="NCBI Taxonomy" id="334771"/>
    <lineage>
        <taxon>Archaea</taxon>
        <taxon>Thermoproteota</taxon>
        <taxon>Thermoprotei</taxon>
        <taxon>Desulfurococcales</taxon>
        <taxon>Desulfurococcaceae</taxon>
        <taxon>Ignisphaera</taxon>
    </lineage>
</organism>
<evidence type="ECO:0000259" key="2">
    <source>
        <dbReference type="Pfam" id="PF14258"/>
    </source>
</evidence>
<dbReference type="EMBL" id="DTAU01000046">
    <property type="protein sequence ID" value="HFQ78572.1"/>
    <property type="molecule type" value="Genomic_DNA"/>
</dbReference>
<dbReference type="AlphaFoldDB" id="A0A7J3MZV1"/>
<protein>
    <recommendedName>
        <fullName evidence="2">DUF4350 domain-containing protein</fullName>
    </recommendedName>
</protein>
<comment type="caution">
    <text evidence="4">The sequence shown here is derived from an EMBL/GenBank/DDBJ whole genome shotgun (WGS) entry which is preliminary data.</text>
</comment>
<evidence type="ECO:0000313" key="3">
    <source>
        <dbReference type="EMBL" id="HFQ78572.1"/>
    </source>
</evidence>
<feature type="transmembrane region" description="Helical" evidence="1">
    <location>
        <begin position="275"/>
        <end position="295"/>
    </location>
</feature>
<dbReference type="Pfam" id="PF14258">
    <property type="entry name" value="DUF4350"/>
    <property type="match status" value="1"/>
</dbReference>
<keyword evidence="1" id="KW-1133">Transmembrane helix</keyword>
<dbReference type="EMBL" id="DTDH01000182">
    <property type="protein sequence ID" value="HGT99112.1"/>
    <property type="molecule type" value="Genomic_DNA"/>
</dbReference>
<evidence type="ECO:0000313" key="4">
    <source>
        <dbReference type="EMBL" id="HGT99112.1"/>
    </source>
</evidence>
<accession>A0A7J3MZV1</accession>
<reference evidence="4" key="1">
    <citation type="journal article" date="2020" name="mSystems">
        <title>Genome- and Community-Level Interaction Insights into Carbon Utilization and Element Cycling Functions of Hydrothermarchaeota in Hydrothermal Sediment.</title>
        <authorList>
            <person name="Zhou Z."/>
            <person name="Liu Y."/>
            <person name="Xu W."/>
            <person name="Pan J."/>
            <person name="Luo Z.H."/>
            <person name="Li M."/>
        </authorList>
    </citation>
    <scope>NUCLEOTIDE SEQUENCE [LARGE SCALE GENOMIC DNA]</scope>
    <source>
        <strain evidence="3">SpSt-629</strain>
        <strain evidence="4">SpSt-688</strain>
    </source>
</reference>
<dbReference type="InterPro" id="IPR025646">
    <property type="entry name" value="DUF4350"/>
</dbReference>
<feature type="transmembrane region" description="Helical" evidence="1">
    <location>
        <begin position="7"/>
        <end position="26"/>
    </location>
</feature>
<evidence type="ECO:0000256" key="1">
    <source>
        <dbReference type="SAM" id="Phobius"/>
    </source>
</evidence>
<proteinExistence type="predicted"/>
<feature type="domain" description="DUF4350" evidence="2">
    <location>
        <begin position="34"/>
        <end position="237"/>
    </location>
</feature>
<keyword evidence="1" id="KW-0472">Membrane</keyword>
<sequence length="299" mass="34241">MKIDREALLIIVLSILTTSISIVMNMSSTTPYSPYNTYDDGYSELLSITDRVTVIRGLKSIENNSVVFLPIARGMDRARYEWIKDILNRGNTVVILNEAGYINEFMEFIGIRARIEKTKVLDEVHKLDSRVYPLITLEININNSVHMYRVAMYSPSHIVISDVSSAFSTRGTTSVYAYADIDGNNYYSLGEEMGMYITICSFKVGKGELWLISDLDLFSNKLINIENANNRKFLETLVEFRRMYIVIDYLELSPIDIIKYSYNVIVPLNLTKDHISIGLSIYILLLSILVVMRYAERRG</sequence>
<name>A0A7J3MZV1_9CREN</name>